<gene>
    <name evidence="1" type="ORF">TNCV_1707801</name>
</gene>
<keyword evidence="2" id="KW-1185">Reference proteome</keyword>
<accession>A0A8X6V461</accession>
<name>A0A8X6V461_TRICX</name>
<evidence type="ECO:0000313" key="1">
    <source>
        <dbReference type="EMBL" id="GFX92504.1"/>
    </source>
</evidence>
<dbReference type="Proteomes" id="UP000887159">
    <property type="component" value="Unassembled WGS sequence"/>
</dbReference>
<comment type="caution">
    <text evidence="1">The sequence shown here is derived from an EMBL/GenBank/DDBJ whole genome shotgun (WGS) entry which is preliminary data.</text>
</comment>
<reference evidence="1" key="1">
    <citation type="submission" date="2020-08" db="EMBL/GenBank/DDBJ databases">
        <title>Multicomponent nature underlies the extraordinary mechanical properties of spider dragline silk.</title>
        <authorList>
            <person name="Kono N."/>
            <person name="Nakamura H."/>
            <person name="Mori M."/>
            <person name="Yoshida Y."/>
            <person name="Ohtoshi R."/>
            <person name="Malay A.D."/>
            <person name="Moran D.A.P."/>
            <person name="Tomita M."/>
            <person name="Numata K."/>
            <person name="Arakawa K."/>
        </authorList>
    </citation>
    <scope>NUCLEOTIDE SEQUENCE</scope>
</reference>
<dbReference type="AlphaFoldDB" id="A0A8X6V461"/>
<dbReference type="EMBL" id="BMAU01021147">
    <property type="protein sequence ID" value="GFX92504.1"/>
    <property type="molecule type" value="Genomic_DNA"/>
</dbReference>
<evidence type="ECO:0000313" key="2">
    <source>
        <dbReference type="Proteomes" id="UP000887159"/>
    </source>
</evidence>
<organism evidence="1 2">
    <name type="scientific">Trichonephila clavipes</name>
    <name type="common">Golden silk orbweaver</name>
    <name type="synonym">Nephila clavipes</name>
    <dbReference type="NCBI Taxonomy" id="2585209"/>
    <lineage>
        <taxon>Eukaryota</taxon>
        <taxon>Metazoa</taxon>
        <taxon>Ecdysozoa</taxon>
        <taxon>Arthropoda</taxon>
        <taxon>Chelicerata</taxon>
        <taxon>Arachnida</taxon>
        <taxon>Araneae</taxon>
        <taxon>Araneomorphae</taxon>
        <taxon>Entelegynae</taxon>
        <taxon>Araneoidea</taxon>
        <taxon>Nephilidae</taxon>
        <taxon>Trichonephila</taxon>
    </lineage>
</organism>
<protein>
    <submittedName>
        <fullName evidence="1">Uncharacterized protein</fullName>
    </submittedName>
</protein>
<proteinExistence type="predicted"/>
<sequence length="176" mass="19200">MGVCKCIVPLRLGGTLNSRRVASPLVRLVEGEERLQSTTGVHLALAMMNFAGLDRPCDHSRDHLGAVVSLGLVVKSFGSIVVEVPDTRLVCLEFEPVQQKTRRVEEAYARLSRLRRLPVGVMWKLGAWVSALSSPPGGATAYQLLHNSISLQVANMIAKNDVNLALSPTFHYVSIE</sequence>